<evidence type="ECO:0008006" key="3">
    <source>
        <dbReference type="Google" id="ProtNLM"/>
    </source>
</evidence>
<name>A0A2P2D951_9LEPT</name>
<protein>
    <recommendedName>
        <fullName evidence="3">Lipoprotein</fullName>
    </recommendedName>
</protein>
<accession>A0A2P2D951</accession>
<proteinExistence type="predicted"/>
<evidence type="ECO:0000313" key="1">
    <source>
        <dbReference type="EMBL" id="GBF41160.1"/>
    </source>
</evidence>
<dbReference type="AlphaFoldDB" id="A0A2P2D951"/>
<evidence type="ECO:0000313" key="2">
    <source>
        <dbReference type="Proteomes" id="UP000245206"/>
    </source>
</evidence>
<dbReference type="OrthoDB" id="9920279at2"/>
<gene>
    <name evidence="1" type="ORF">LPTSP2_04310</name>
</gene>
<keyword evidence="2" id="KW-1185">Reference proteome</keyword>
<sequence length="98" mass="10057">MTYTKSSSLPRLRFINNSGSTENYTLHTSATCGGGTLAATIGNVANGVTSSYFSIPEGSFAVSYDGGTTCSSVFLSVGNGMVRTITSTTSYSTAATIE</sequence>
<dbReference type="Proteomes" id="UP000245206">
    <property type="component" value="Unassembled WGS sequence"/>
</dbReference>
<dbReference type="EMBL" id="BFAZ01000002">
    <property type="protein sequence ID" value="GBF41160.1"/>
    <property type="molecule type" value="Genomic_DNA"/>
</dbReference>
<comment type="caution">
    <text evidence="1">The sequence shown here is derived from an EMBL/GenBank/DDBJ whole genome shotgun (WGS) entry which is preliminary data.</text>
</comment>
<reference evidence="2" key="1">
    <citation type="journal article" date="2019" name="Microbiol. Immunol.">
        <title>Molecular and phenotypic characterization of Leptospira johnsonii sp. nov., Leptospira ellinghausenii sp. nov. and Leptospira ryugenii sp. nov. isolated from soil and water in Japan.</title>
        <authorList>
            <person name="Masuzawa T."/>
            <person name="Saito M."/>
            <person name="Nakao R."/>
            <person name="Nikaido Y."/>
            <person name="Matsumoto M."/>
            <person name="Ogawa M."/>
            <person name="Yokoyama M."/>
            <person name="Hidaka Y."/>
            <person name="Tomita J."/>
            <person name="Sakakibara K."/>
            <person name="Suzuki K."/>
            <person name="Yasuda S."/>
            <person name="Sato H."/>
            <person name="Yamaguchi M."/>
            <person name="Yoshida S.I."/>
            <person name="Koizumi N."/>
            <person name="Kawamura Y."/>
        </authorList>
    </citation>
    <scope>NUCLEOTIDE SEQUENCE [LARGE SCALE GENOMIC DNA]</scope>
    <source>
        <strain evidence="2">E18</strain>
    </source>
</reference>
<organism evidence="1 2">
    <name type="scientific">Leptospira ellinghausenii</name>
    <dbReference type="NCBI Taxonomy" id="1917822"/>
    <lineage>
        <taxon>Bacteria</taxon>
        <taxon>Pseudomonadati</taxon>
        <taxon>Spirochaetota</taxon>
        <taxon>Spirochaetia</taxon>
        <taxon>Leptospirales</taxon>
        <taxon>Leptospiraceae</taxon>
        <taxon>Leptospira</taxon>
    </lineage>
</organism>
<dbReference type="RefSeq" id="WP_108958370.1">
    <property type="nucleotide sequence ID" value="NZ_BFAZ01000002.1"/>
</dbReference>